<dbReference type="PROSITE" id="PS50089">
    <property type="entry name" value="ZF_RING_2"/>
    <property type="match status" value="1"/>
</dbReference>
<keyword evidence="1" id="KW-0479">Metal-binding</keyword>
<keyword evidence="5" id="KW-1185">Reference proteome</keyword>
<proteinExistence type="predicted"/>
<dbReference type="GO" id="GO:0008270">
    <property type="term" value="F:zinc ion binding"/>
    <property type="evidence" value="ECO:0007669"/>
    <property type="project" value="UniProtKB-KW"/>
</dbReference>
<evidence type="ECO:0000313" key="5">
    <source>
        <dbReference type="Proteomes" id="UP000447434"/>
    </source>
</evidence>
<dbReference type="OrthoDB" id="8062037at2759"/>
<gene>
    <name evidence="4" type="ORF">Lalb_Chr16g0390191</name>
</gene>
<protein>
    <submittedName>
        <fullName evidence="4">Putative transcription factor C2H2 family</fullName>
    </submittedName>
</protein>
<evidence type="ECO:0000256" key="1">
    <source>
        <dbReference type="ARBA" id="ARBA00022723"/>
    </source>
</evidence>
<evidence type="ECO:0000313" key="4">
    <source>
        <dbReference type="EMBL" id="KAE9597776.1"/>
    </source>
</evidence>
<sequence>MGFPIGYSEFLFPKLILQILSLLSFIRKLISTFFQYIGLQHFIEPDTSGSYNPNRVPEFNSVHALLIREILPVVRFGELVGPPDTCAVCLRDFDEDDEIRRLSNCTHVFHRGCLDRWMGYDHRTCPLCRTPFLPILSEVTNRS</sequence>
<name>A0A6A4NVY6_LUPAL</name>
<dbReference type="Proteomes" id="UP000447434">
    <property type="component" value="Chromosome 16"/>
</dbReference>
<keyword evidence="2" id="KW-0863">Zinc-finger</keyword>
<dbReference type="PANTHER" id="PTHR45969">
    <property type="entry name" value="RING ZINC FINGER PROTEIN-RELATED"/>
    <property type="match status" value="1"/>
</dbReference>
<evidence type="ECO:0000256" key="3">
    <source>
        <dbReference type="ARBA" id="ARBA00022833"/>
    </source>
</evidence>
<dbReference type="InterPro" id="IPR001841">
    <property type="entry name" value="Znf_RING"/>
</dbReference>
<reference evidence="5" key="1">
    <citation type="journal article" date="2020" name="Nat. Commun.">
        <title>Genome sequence of the cluster root forming white lupin.</title>
        <authorList>
            <person name="Hufnagel B."/>
            <person name="Marques A."/>
            <person name="Soriano A."/>
            <person name="Marques L."/>
            <person name="Divol F."/>
            <person name="Doumas P."/>
            <person name="Sallet E."/>
            <person name="Mancinotti D."/>
            <person name="Carrere S."/>
            <person name="Marande W."/>
            <person name="Arribat S."/>
            <person name="Keller J."/>
            <person name="Huneau C."/>
            <person name="Blein T."/>
            <person name="Aime D."/>
            <person name="Laguerre M."/>
            <person name="Taylor J."/>
            <person name="Schubert V."/>
            <person name="Nelson M."/>
            <person name="Geu-Flores F."/>
            <person name="Crespi M."/>
            <person name="Gallardo-Guerrero K."/>
            <person name="Delaux P.-M."/>
            <person name="Salse J."/>
            <person name="Berges H."/>
            <person name="Guyot R."/>
            <person name="Gouzy J."/>
            <person name="Peret B."/>
        </authorList>
    </citation>
    <scope>NUCLEOTIDE SEQUENCE [LARGE SCALE GENOMIC DNA]</scope>
    <source>
        <strain evidence="5">cv. Amiga</strain>
    </source>
</reference>
<comment type="caution">
    <text evidence="4">The sequence shown here is derived from an EMBL/GenBank/DDBJ whole genome shotgun (WGS) entry which is preliminary data.</text>
</comment>
<dbReference type="GO" id="GO:0061630">
    <property type="term" value="F:ubiquitin protein ligase activity"/>
    <property type="evidence" value="ECO:0007669"/>
    <property type="project" value="TreeGrafter"/>
</dbReference>
<dbReference type="Pfam" id="PF13639">
    <property type="entry name" value="zf-RING_2"/>
    <property type="match status" value="1"/>
</dbReference>
<dbReference type="SMART" id="SM00184">
    <property type="entry name" value="RING"/>
    <property type="match status" value="1"/>
</dbReference>
<accession>A0A6A4NVY6</accession>
<dbReference type="SUPFAM" id="SSF57850">
    <property type="entry name" value="RING/U-box"/>
    <property type="match status" value="1"/>
</dbReference>
<dbReference type="EMBL" id="WOCE01000016">
    <property type="protein sequence ID" value="KAE9597776.1"/>
    <property type="molecule type" value="Genomic_DNA"/>
</dbReference>
<evidence type="ECO:0000256" key="2">
    <source>
        <dbReference type="ARBA" id="ARBA00022771"/>
    </source>
</evidence>
<dbReference type="AlphaFoldDB" id="A0A6A4NVY6"/>
<dbReference type="InterPro" id="IPR013083">
    <property type="entry name" value="Znf_RING/FYVE/PHD"/>
</dbReference>
<dbReference type="CDD" id="cd23121">
    <property type="entry name" value="RING-H2_RHA1-like"/>
    <property type="match status" value="1"/>
</dbReference>
<keyword evidence="3" id="KW-0862">Zinc</keyword>
<dbReference type="PANTHER" id="PTHR45969:SF95">
    <property type="entry name" value="TRANSCRIPTION FACTOR C2H2 FAMILY-RELATED"/>
    <property type="match status" value="1"/>
</dbReference>
<dbReference type="GO" id="GO:0016567">
    <property type="term" value="P:protein ubiquitination"/>
    <property type="evidence" value="ECO:0007669"/>
    <property type="project" value="TreeGrafter"/>
</dbReference>
<dbReference type="Gene3D" id="3.30.40.10">
    <property type="entry name" value="Zinc/RING finger domain, C3HC4 (zinc finger)"/>
    <property type="match status" value="1"/>
</dbReference>
<organism evidence="4 5">
    <name type="scientific">Lupinus albus</name>
    <name type="common">White lupine</name>
    <name type="synonym">Lupinus termis</name>
    <dbReference type="NCBI Taxonomy" id="3870"/>
    <lineage>
        <taxon>Eukaryota</taxon>
        <taxon>Viridiplantae</taxon>
        <taxon>Streptophyta</taxon>
        <taxon>Embryophyta</taxon>
        <taxon>Tracheophyta</taxon>
        <taxon>Spermatophyta</taxon>
        <taxon>Magnoliopsida</taxon>
        <taxon>eudicotyledons</taxon>
        <taxon>Gunneridae</taxon>
        <taxon>Pentapetalae</taxon>
        <taxon>rosids</taxon>
        <taxon>fabids</taxon>
        <taxon>Fabales</taxon>
        <taxon>Fabaceae</taxon>
        <taxon>Papilionoideae</taxon>
        <taxon>50 kb inversion clade</taxon>
        <taxon>genistoids sensu lato</taxon>
        <taxon>core genistoids</taxon>
        <taxon>Genisteae</taxon>
        <taxon>Lupinus</taxon>
    </lineage>
</organism>